<feature type="chain" id="PRO_5005190247" description="ABC transporter domain-containing protein" evidence="9">
    <location>
        <begin position="29"/>
        <end position="729"/>
    </location>
</feature>
<feature type="signal peptide" evidence="9">
    <location>
        <begin position="1"/>
        <end position="28"/>
    </location>
</feature>
<dbReference type="AlphaFoldDB" id="A0A0G4GNG6"/>
<evidence type="ECO:0000256" key="7">
    <source>
        <dbReference type="ARBA" id="ARBA00023136"/>
    </source>
</evidence>
<dbReference type="GO" id="GO:0042626">
    <property type="term" value="F:ATPase-coupled transmembrane transporter activity"/>
    <property type="evidence" value="ECO:0007669"/>
    <property type="project" value="TreeGrafter"/>
</dbReference>
<dbReference type="Pfam" id="PF00005">
    <property type="entry name" value="ABC_tran"/>
    <property type="match status" value="1"/>
</dbReference>
<dbReference type="InterPro" id="IPR017871">
    <property type="entry name" value="ABC_transporter-like_CS"/>
</dbReference>
<keyword evidence="7 8" id="KW-0472">Membrane</keyword>
<dbReference type="InterPro" id="IPR003593">
    <property type="entry name" value="AAA+_ATPase"/>
</dbReference>
<dbReference type="Gene3D" id="3.40.50.300">
    <property type="entry name" value="P-loop containing nucleotide triphosphate hydrolases"/>
    <property type="match status" value="1"/>
</dbReference>
<dbReference type="PANTHER" id="PTHR48041">
    <property type="entry name" value="ABC TRANSPORTER G FAMILY MEMBER 28"/>
    <property type="match status" value="1"/>
</dbReference>
<dbReference type="EMBL" id="CDMZ01001388">
    <property type="protein sequence ID" value="CEM31822.1"/>
    <property type="molecule type" value="Genomic_DNA"/>
</dbReference>
<accession>A0A0G4GNG6</accession>
<evidence type="ECO:0000256" key="2">
    <source>
        <dbReference type="ARBA" id="ARBA00022448"/>
    </source>
</evidence>
<name>A0A0G4GNG6_9ALVE</name>
<evidence type="ECO:0000256" key="5">
    <source>
        <dbReference type="ARBA" id="ARBA00022840"/>
    </source>
</evidence>
<dbReference type="PANTHER" id="PTHR48041:SF91">
    <property type="entry name" value="ABC TRANSPORTER G FAMILY MEMBER 28"/>
    <property type="match status" value="1"/>
</dbReference>
<comment type="subcellular location">
    <subcellularLocation>
        <location evidence="1">Membrane</location>
        <topology evidence="1">Multi-pass membrane protein</topology>
    </subcellularLocation>
</comment>
<evidence type="ECO:0000259" key="10">
    <source>
        <dbReference type="PROSITE" id="PS50893"/>
    </source>
</evidence>
<feature type="transmembrane region" description="Helical" evidence="8">
    <location>
        <begin position="207"/>
        <end position="226"/>
    </location>
</feature>
<protein>
    <recommendedName>
        <fullName evidence="10">ABC transporter domain-containing protein</fullName>
    </recommendedName>
</protein>
<keyword evidence="9" id="KW-0732">Signal</keyword>
<dbReference type="InterPro" id="IPR050352">
    <property type="entry name" value="ABCG_transporters"/>
</dbReference>
<evidence type="ECO:0000256" key="1">
    <source>
        <dbReference type="ARBA" id="ARBA00004141"/>
    </source>
</evidence>
<dbReference type="InterPro" id="IPR003439">
    <property type="entry name" value="ABC_transporter-like_ATP-bd"/>
</dbReference>
<dbReference type="PROSITE" id="PS00211">
    <property type="entry name" value="ABC_TRANSPORTER_1"/>
    <property type="match status" value="1"/>
</dbReference>
<keyword evidence="3 8" id="KW-0812">Transmembrane</keyword>
<evidence type="ECO:0000256" key="9">
    <source>
        <dbReference type="SAM" id="SignalP"/>
    </source>
</evidence>
<evidence type="ECO:0000313" key="11">
    <source>
        <dbReference type="EMBL" id="CEM31822.1"/>
    </source>
</evidence>
<dbReference type="SUPFAM" id="SSF52540">
    <property type="entry name" value="P-loop containing nucleoside triphosphate hydrolases"/>
    <property type="match status" value="1"/>
</dbReference>
<evidence type="ECO:0000256" key="3">
    <source>
        <dbReference type="ARBA" id="ARBA00022692"/>
    </source>
</evidence>
<dbReference type="GO" id="GO:0005524">
    <property type="term" value="F:ATP binding"/>
    <property type="evidence" value="ECO:0007669"/>
    <property type="project" value="UniProtKB-KW"/>
</dbReference>
<gene>
    <name evidence="11" type="ORF">Cvel_22684</name>
</gene>
<sequence>MKAPIQFRAGGLTFLVCFLLELLHSSESSTLTGASENCNNATWVQEKLCPEDFSFKGADDPFVCRCSVLNYFAVCEDGFMDSVSPSNCDLEFGAWNTTACCPGYFCPGKASCMAECPKGGYCPGPLTEENAKGDVQCVMGSPKAGLGCPGGVASPLDRLCPAGHFCPNTKTREICPEGSFCPEGVTEPIKCRVTEKCPRGSERPQAFYLPLLLAFFSSPLLFILFLGHRAFKKHGGASKGVFRKMAYGVACLLLVPIGILILLFKALRSFFMKLYFLVWETIFPILTAPASANSLYEDPITLVVCRFTVSKIFKDISFQLEAGRLCAIMGSSGAGKSTLSDWISYRSPRSVRRKENYANGKFGSPSGVFISTGTGNKEMFDLYKHHSRLYALIGLAPQFEIIYHNLKVVEYLRYQGLMRNPKYSDELLDKWLKRFKMREKRNDLISILSGGQKKRVNVLAEIIGGARILLLDEATSGLDSDTTQVIMAALREYAKEEGAIIMVVIHQPSQDVFDQFGDVLYLDTGRGKGRVAYFGERDQAIRYFYLNALGDGLHGERQHLGDLDTAMDIWSVEGLMRLTEILHREELPSTSQWDRFEAVEAFKYHVEQLVSGDMRDEKKVPRERKLQEAVRWILEKGWDSKGLSDEAALVSRLLEKMKTMNSADTIMGLLKERQKAFDDLVKSRPDTDDPENLTKILYSGHWREIVSHPVFMVSKETPRWHKRTNESPS</sequence>
<feature type="transmembrane region" description="Helical" evidence="8">
    <location>
        <begin position="246"/>
        <end position="267"/>
    </location>
</feature>
<evidence type="ECO:0000256" key="6">
    <source>
        <dbReference type="ARBA" id="ARBA00022989"/>
    </source>
</evidence>
<keyword evidence="5" id="KW-0067">ATP-binding</keyword>
<evidence type="ECO:0000256" key="8">
    <source>
        <dbReference type="SAM" id="Phobius"/>
    </source>
</evidence>
<dbReference type="InterPro" id="IPR027417">
    <property type="entry name" value="P-loop_NTPase"/>
</dbReference>
<dbReference type="SMART" id="SM00382">
    <property type="entry name" value="AAA"/>
    <property type="match status" value="1"/>
</dbReference>
<dbReference type="VEuPathDB" id="CryptoDB:Cvel_22684"/>
<keyword evidence="2" id="KW-0813">Transport</keyword>
<dbReference type="PROSITE" id="PS50893">
    <property type="entry name" value="ABC_TRANSPORTER_2"/>
    <property type="match status" value="1"/>
</dbReference>
<organism evidence="11">
    <name type="scientific">Chromera velia CCMP2878</name>
    <dbReference type="NCBI Taxonomy" id="1169474"/>
    <lineage>
        <taxon>Eukaryota</taxon>
        <taxon>Sar</taxon>
        <taxon>Alveolata</taxon>
        <taxon>Colpodellida</taxon>
        <taxon>Chromeraceae</taxon>
        <taxon>Chromera</taxon>
    </lineage>
</organism>
<keyword evidence="4" id="KW-0547">Nucleotide-binding</keyword>
<evidence type="ECO:0000256" key="4">
    <source>
        <dbReference type="ARBA" id="ARBA00022741"/>
    </source>
</evidence>
<feature type="domain" description="ABC transporter" evidence="10">
    <location>
        <begin position="295"/>
        <end position="549"/>
    </location>
</feature>
<proteinExistence type="predicted"/>
<dbReference type="GO" id="GO:0016887">
    <property type="term" value="F:ATP hydrolysis activity"/>
    <property type="evidence" value="ECO:0007669"/>
    <property type="project" value="InterPro"/>
</dbReference>
<dbReference type="GO" id="GO:0016020">
    <property type="term" value="C:membrane"/>
    <property type="evidence" value="ECO:0007669"/>
    <property type="project" value="UniProtKB-SubCell"/>
</dbReference>
<keyword evidence="6 8" id="KW-1133">Transmembrane helix</keyword>
<reference evidence="11" key="1">
    <citation type="submission" date="2014-11" db="EMBL/GenBank/DDBJ databases">
        <authorList>
            <person name="Otto D Thomas"/>
            <person name="Naeem Raeece"/>
        </authorList>
    </citation>
    <scope>NUCLEOTIDE SEQUENCE</scope>
</reference>